<evidence type="ECO:0000313" key="7">
    <source>
        <dbReference type="Proteomes" id="UP001562425"/>
    </source>
</evidence>
<evidence type="ECO:0000256" key="3">
    <source>
        <dbReference type="ARBA" id="ARBA00022900"/>
    </source>
</evidence>
<sequence>MLILLPNKRDGLMRDSFHDRGVHLLFLLAVLLNQIVISYQNEPSATMTSALDIQFSSKTNEFALELYKQVISSENKNVIISPFSISTCLSLAAFGAAGHTANEMFSVLKYTDAELKAAVAQIYGKVLKDFNANPTVKIANKVYVMNKYSVKAGFDEVARKNFHSEAESINFGENVIAAKKINGWVEQKTNDKIKDLISPDSLDGSTRLVLVNAIHFKGTWKQQFDPEVTKPMPFWVTATESVDVPMMMNKKHFRYGKFDELGLSALELTYSDGDWSMLILLPNERDGLAKLEANLQNIDVVDLLSRMRRQEVEVFLPRFKAEFELDLTETLKQLGMGTMFTDKADFSELLEQPEPVKVSQVVHKAFIEVNEEGTEAAAATGMRIARMCYFETAQFVAEHPFYFALLDTNSNLLTFNGRVRNPL</sequence>
<dbReference type="PANTHER" id="PTHR11461:SF211">
    <property type="entry name" value="GH10112P-RELATED"/>
    <property type="match status" value="1"/>
</dbReference>
<evidence type="ECO:0000313" key="6">
    <source>
        <dbReference type="EMBL" id="KAL1395250.1"/>
    </source>
</evidence>
<name>A0ABD1D6I5_CULPP</name>
<dbReference type="InterPro" id="IPR000215">
    <property type="entry name" value="Serpin_fam"/>
</dbReference>
<reference evidence="6 7" key="1">
    <citation type="submission" date="2024-05" db="EMBL/GenBank/DDBJ databases">
        <title>Culex pipiens pipiens assembly and annotation.</title>
        <authorList>
            <person name="Alout H."/>
            <person name="Durand T."/>
        </authorList>
    </citation>
    <scope>NUCLEOTIDE SEQUENCE [LARGE SCALE GENOMIC DNA]</scope>
    <source>
        <strain evidence="6">HA-2024</strain>
        <tissue evidence="6">Whole body</tissue>
    </source>
</reference>
<dbReference type="PANTHER" id="PTHR11461">
    <property type="entry name" value="SERINE PROTEASE INHIBITOR, SERPIN"/>
    <property type="match status" value="1"/>
</dbReference>
<feature type="domain" description="Serpin" evidence="5">
    <location>
        <begin position="64"/>
        <end position="422"/>
    </location>
</feature>
<keyword evidence="2" id="KW-0646">Protease inhibitor</keyword>
<keyword evidence="3" id="KW-0722">Serine protease inhibitor</keyword>
<comment type="similarity">
    <text evidence="1 4">Belongs to the serpin family.</text>
</comment>
<dbReference type="Gene3D" id="3.30.497.10">
    <property type="entry name" value="Antithrombin, subunit I, domain 2"/>
    <property type="match status" value="1"/>
</dbReference>
<dbReference type="EMBL" id="JBEHCU010007233">
    <property type="protein sequence ID" value="KAL1395250.1"/>
    <property type="molecule type" value="Genomic_DNA"/>
</dbReference>
<protein>
    <recommendedName>
        <fullName evidence="5">Serpin domain-containing protein</fullName>
    </recommendedName>
</protein>
<dbReference type="SMART" id="SM00093">
    <property type="entry name" value="SERPIN"/>
    <property type="match status" value="1"/>
</dbReference>
<evidence type="ECO:0000256" key="1">
    <source>
        <dbReference type="ARBA" id="ARBA00009500"/>
    </source>
</evidence>
<dbReference type="Pfam" id="PF00079">
    <property type="entry name" value="Serpin"/>
    <property type="match status" value="1"/>
</dbReference>
<dbReference type="InterPro" id="IPR042178">
    <property type="entry name" value="Serpin_sf_1"/>
</dbReference>
<evidence type="ECO:0000256" key="2">
    <source>
        <dbReference type="ARBA" id="ARBA00022690"/>
    </source>
</evidence>
<gene>
    <name evidence="6" type="ORF">pipiens_011389</name>
</gene>
<dbReference type="InterPro" id="IPR023796">
    <property type="entry name" value="Serpin_dom"/>
</dbReference>
<evidence type="ECO:0000259" key="5">
    <source>
        <dbReference type="SMART" id="SM00093"/>
    </source>
</evidence>
<proteinExistence type="inferred from homology"/>
<dbReference type="GO" id="GO:0004867">
    <property type="term" value="F:serine-type endopeptidase inhibitor activity"/>
    <property type="evidence" value="ECO:0007669"/>
    <property type="project" value="UniProtKB-KW"/>
</dbReference>
<dbReference type="InterPro" id="IPR036186">
    <property type="entry name" value="Serpin_sf"/>
</dbReference>
<keyword evidence="7" id="KW-1185">Reference proteome</keyword>
<dbReference type="CDD" id="cd19601">
    <property type="entry name" value="serpin42Da-like"/>
    <property type="match status" value="1"/>
</dbReference>
<comment type="caution">
    <text evidence="6">The sequence shown here is derived from an EMBL/GenBank/DDBJ whole genome shotgun (WGS) entry which is preliminary data.</text>
</comment>
<evidence type="ECO:0000256" key="4">
    <source>
        <dbReference type="RuleBase" id="RU000411"/>
    </source>
</evidence>
<organism evidence="6 7">
    <name type="scientific">Culex pipiens pipiens</name>
    <name type="common">Northern house mosquito</name>
    <dbReference type="NCBI Taxonomy" id="38569"/>
    <lineage>
        <taxon>Eukaryota</taxon>
        <taxon>Metazoa</taxon>
        <taxon>Ecdysozoa</taxon>
        <taxon>Arthropoda</taxon>
        <taxon>Hexapoda</taxon>
        <taxon>Insecta</taxon>
        <taxon>Pterygota</taxon>
        <taxon>Neoptera</taxon>
        <taxon>Endopterygota</taxon>
        <taxon>Diptera</taxon>
        <taxon>Nematocera</taxon>
        <taxon>Culicoidea</taxon>
        <taxon>Culicidae</taxon>
        <taxon>Culicinae</taxon>
        <taxon>Culicini</taxon>
        <taxon>Culex</taxon>
        <taxon>Culex</taxon>
    </lineage>
</organism>
<dbReference type="AlphaFoldDB" id="A0ABD1D6I5"/>
<accession>A0ABD1D6I5</accession>
<dbReference type="Proteomes" id="UP001562425">
    <property type="component" value="Unassembled WGS sequence"/>
</dbReference>
<dbReference type="Gene3D" id="2.30.39.10">
    <property type="entry name" value="Alpha-1-antitrypsin, domain 1"/>
    <property type="match status" value="1"/>
</dbReference>
<dbReference type="SUPFAM" id="SSF56574">
    <property type="entry name" value="Serpins"/>
    <property type="match status" value="1"/>
</dbReference>
<dbReference type="InterPro" id="IPR042185">
    <property type="entry name" value="Serpin_sf_2"/>
</dbReference>